<reference evidence="2 3" key="1">
    <citation type="submission" date="2019-07" db="EMBL/GenBank/DDBJ databases">
        <authorList>
            <person name="Huq M.A."/>
        </authorList>
    </citation>
    <scope>NUCLEOTIDE SEQUENCE [LARGE SCALE GENOMIC DNA]</scope>
    <source>
        <strain evidence="2 3">MAH-3</strain>
    </source>
</reference>
<feature type="transmembrane region" description="Helical" evidence="1">
    <location>
        <begin position="229"/>
        <end position="248"/>
    </location>
</feature>
<feature type="transmembrane region" description="Helical" evidence="1">
    <location>
        <begin position="105"/>
        <end position="123"/>
    </location>
</feature>
<keyword evidence="3" id="KW-1185">Reference proteome</keyword>
<dbReference type="OrthoDB" id="1467772at2"/>
<gene>
    <name evidence="2" type="ORF">FO442_04550</name>
</gene>
<comment type="caution">
    <text evidence="2">The sequence shown here is derived from an EMBL/GenBank/DDBJ whole genome shotgun (WGS) entry which is preliminary data.</text>
</comment>
<protein>
    <recommendedName>
        <fullName evidence="4">Prenyltransferase</fullName>
    </recommendedName>
</protein>
<dbReference type="RefSeq" id="WP_144331970.1">
    <property type="nucleotide sequence ID" value="NZ_VLPL01000002.1"/>
</dbReference>
<accession>A0A556N2Y4</accession>
<feature type="transmembrane region" description="Helical" evidence="1">
    <location>
        <begin position="77"/>
        <end position="99"/>
    </location>
</feature>
<feature type="transmembrane region" description="Helical" evidence="1">
    <location>
        <begin position="7"/>
        <end position="26"/>
    </location>
</feature>
<evidence type="ECO:0000256" key="1">
    <source>
        <dbReference type="SAM" id="Phobius"/>
    </source>
</evidence>
<feature type="transmembrane region" description="Helical" evidence="1">
    <location>
        <begin position="205"/>
        <end position="223"/>
    </location>
</feature>
<evidence type="ECO:0000313" key="2">
    <source>
        <dbReference type="EMBL" id="TSJ46433.1"/>
    </source>
</evidence>
<keyword evidence="1" id="KW-0472">Membrane</keyword>
<dbReference type="Proteomes" id="UP000316008">
    <property type="component" value="Unassembled WGS sequence"/>
</dbReference>
<organism evidence="2 3">
    <name type="scientific">Fluviicola chungangensis</name>
    <dbReference type="NCBI Taxonomy" id="2597671"/>
    <lineage>
        <taxon>Bacteria</taxon>
        <taxon>Pseudomonadati</taxon>
        <taxon>Bacteroidota</taxon>
        <taxon>Flavobacteriia</taxon>
        <taxon>Flavobacteriales</taxon>
        <taxon>Crocinitomicaceae</taxon>
        <taxon>Fluviicola</taxon>
    </lineage>
</organism>
<dbReference type="AlphaFoldDB" id="A0A556N2Y4"/>
<name>A0A556N2Y4_9FLAO</name>
<dbReference type="EMBL" id="VLPL01000002">
    <property type="protein sequence ID" value="TSJ46433.1"/>
    <property type="molecule type" value="Genomic_DNA"/>
</dbReference>
<proteinExistence type="predicted"/>
<keyword evidence="1" id="KW-0812">Transmembrane</keyword>
<sequence>MRPVLSILIYTNSWVALCVTSLVYGVGSYFRLGHLELFALWSFTGTVSAYQLHRLFRLRQLKHTVRSNRRLLWMQNTYSFQIIWFAINFIVCLGCLFFMPLTKEVIILIGLNAVIVALYALPIPIIGNGIRNLPFAKNILISLSWVLIVLIPLASDRRLDSINWEVPVLLFISVFAQIIPFDSRDLTHDPKHLSTIPQLVGAEKAKYIGFGLLLLALALQTNLLGFHWLLPFTIFCGAIGHLIPFLVGYQLRQEFMWELPLGLMGLWFLLA</sequence>
<feature type="transmembrane region" description="Helical" evidence="1">
    <location>
        <begin position="166"/>
        <end position="184"/>
    </location>
</feature>
<evidence type="ECO:0000313" key="3">
    <source>
        <dbReference type="Proteomes" id="UP000316008"/>
    </source>
</evidence>
<evidence type="ECO:0008006" key="4">
    <source>
        <dbReference type="Google" id="ProtNLM"/>
    </source>
</evidence>
<feature type="transmembrane region" description="Helical" evidence="1">
    <location>
        <begin position="135"/>
        <end position="154"/>
    </location>
</feature>
<keyword evidence="1" id="KW-1133">Transmembrane helix</keyword>